<evidence type="ECO:0000313" key="1">
    <source>
        <dbReference type="EMBL" id="KAF5204352.1"/>
    </source>
</evidence>
<dbReference type="EMBL" id="JABWDY010005540">
    <property type="protein sequence ID" value="KAF5204352.1"/>
    <property type="molecule type" value="Genomic_DNA"/>
</dbReference>
<accession>A0A7J6X7L7</accession>
<name>A0A7J6X7L7_THATH</name>
<comment type="caution">
    <text evidence="1">The sequence shown here is derived from an EMBL/GenBank/DDBJ whole genome shotgun (WGS) entry which is preliminary data.</text>
</comment>
<gene>
    <name evidence="1" type="ORF">FRX31_006060</name>
</gene>
<dbReference type="AlphaFoldDB" id="A0A7J6X7L7"/>
<organism evidence="1 2">
    <name type="scientific">Thalictrum thalictroides</name>
    <name type="common">Rue-anemone</name>
    <name type="synonym">Anemone thalictroides</name>
    <dbReference type="NCBI Taxonomy" id="46969"/>
    <lineage>
        <taxon>Eukaryota</taxon>
        <taxon>Viridiplantae</taxon>
        <taxon>Streptophyta</taxon>
        <taxon>Embryophyta</taxon>
        <taxon>Tracheophyta</taxon>
        <taxon>Spermatophyta</taxon>
        <taxon>Magnoliopsida</taxon>
        <taxon>Ranunculales</taxon>
        <taxon>Ranunculaceae</taxon>
        <taxon>Thalictroideae</taxon>
        <taxon>Thalictrum</taxon>
    </lineage>
</organism>
<proteinExistence type="predicted"/>
<dbReference type="Proteomes" id="UP000554482">
    <property type="component" value="Unassembled WGS sequence"/>
</dbReference>
<reference evidence="1 2" key="1">
    <citation type="submission" date="2020-06" db="EMBL/GenBank/DDBJ databases">
        <title>Transcriptomic and genomic resources for Thalictrum thalictroides and T. hernandezii: Facilitating candidate gene discovery in an emerging model plant lineage.</title>
        <authorList>
            <person name="Arias T."/>
            <person name="Riano-Pachon D.M."/>
            <person name="Di Stilio V.S."/>
        </authorList>
    </citation>
    <scope>NUCLEOTIDE SEQUENCE [LARGE SCALE GENOMIC DNA]</scope>
    <source>
        <strain evidence="2">cv. WT478/WT964</strain>
        <tissue evidence="1">Leaves</tissue>
    </source>
</reference>
<protein>
    <submittedName>
        <fullName evidence="1">Uncharacterized protein</fullName>
    </submittedName>
</protein>
<evidence type="ECO:0000313" key="2">
    <source>
        <dbReference type="Proteomes" id="UP000554482"/>
    </source>
</evidence>
<sequence>MERGFHPVYTPSHLIKRDGSRVNFLSERMSTQKKDETKLELEVLEQMGFPLRTRWEDKGFLLFRQVHPGLEPAAHRRGKRSSQSEELGGKSNLVIGELGALVDRSFDVARDVRAAKRKAEEIANLAQGRELRAGE</sequence>
<keyword evidence="2" id="KW-1185">Reference proteome</keyword>